<keyword evidence="1" id="KW-0732">Signal</keyword>
<dbReference type="Proteomes" id="UP000249248">
    <property type="component" value="Unassembled WGS sequence"/>
</dbReference>
<reference evidence="3 4" key="1">
    <citation type="submission" date="2018-06" db="EMBL/GenBank/DDBJ databases">
        <title>The draft genome sequence of Crocinitomix sp. SM1701.</title>
        <authorList>
            <person name="Zhang X."/>
        </authorList>
    </citation>
    <scope>NUCLEOTIDE SEQUENCE [LARGE SCALE GENOMIC DNA]</scope>
    <source>
        <strain evidence="3 4">SM1701</strain>
    </source>
</reference>
<protein>
    <recommendedName>
        <fullName evidence="2">SbsA Ig-like domain-containing protein</fullName>
    </recommendedName>
</protein>
<comment type="caution">
    <text evidence="3">The sequence shown here is derived from an EMBL/GenBank/DDBJ whole genome shotgun (WGS) entry which is preliminary data.</text>
</comment>
<evidence type="ECO:0000313" key="3">
    <source>
        <dbReference type="EMBL" id="PZE16377.1"/>
    </source>
</evidence>
<dbReference type="RefSeq" id="WP_111064075.1">
    <property type="nucleotide sequence ID" value="NZ_JBHUCU010000006.1"/>
</dbReference>
<accession>A0A2W1MWW5</accession>
<keyword evidence="4" id="KW-1185">Reference proteome</keyword>
<name>A0A2W1MWW5_9FLAO</name>
<sequence length="529" mass="60174">MLKIIGLGILLFILHGCAQINPLTGGEKDTFAPKFVLEKTFPQPGQLNYTGKTIHLHFDEFVVLKNQTTAITITPQPPTTPLISSKNKKVIIQFNEDLEENTTYSIGFNGAIADYNEGNDSIFQYVFSTGSYIDSCSFIGSIKDGFTNLPQKSVLIGLYRQNLTEDFDSIPIKNKPTYIGQSDLNGNFKLQYIKAGIYTAFAFEDLDRNLLYNPKVESIAFLSKKEINLMDAVSDTVLFKLFKPTSKDTLIDSYELNYPGRLKIIFNATPKNLKVHTQQLLVQENTGSKDSVVYWMTEKYKNNDPIIIQFNNQTDTIQPIMKNLPKKVAPLTIENNLKNGKLLPKDTLTLSFSEPIGKFDESGIRLFDKDSSALTYTVQKIDARQFQFLFDKEKAHYLTLDSAATKSILSSSTNDKTSINLVFHSLKYLGNLKLTLKTDSLINGVLQIYTKAEKIIFEASYSDTLQQYNLTELEPGEYYLRFINDIDTNKRFTPGDFHENRQPETVYYHTSPVKVRSNWDFELTWSINL</sequence>
<proteinExistence type="predicted"/>
<dbReference type="OrthoDB" id="9809989at2"/>
<organism evidence="3 4">
    <name type="scientific">Putridiphycobacter roseus</name>
    <dbReference type="NCBI Taxonomy" id="2219161"/>
    <lineage>
        <taxon>Bacteria</taxon>
        <taxon>Pseudomonadati</taxon>
        <taxon>Bacteroidota</taxon>
        <taxon>Flavobacteriia</taxon>
        <taxon>Flavobacteriales</taxon>
        <taxon>Crocinitomicaceae</taxon>
        <taxon>Putridiphycobacter</taxon>
    </lineage>
</organism>
<dbReference type="Pfam" id="PF13205">
    <property type="entry name" value="Big_5"/>
    <property type="match status" value="1"/>
</dbReference>
<dbReference type="InterPro" id="IPR032812">
    <property type="entry name" value="SbsA_Ig"/>
</dbReference>
<evidence type="ECO:0000256" key="1">
    <source>
        <dbReference type="ARBA" id="ARBA00022729"/>
    </source>
</evidence>
<evidence type="ECO:0000259" key="2">
    <source>
        <dbReference type="Pfam" id="PF13205"/>
    </source>
</evidence>
<gene>
    <name evidence="3" type="ORF">DNU06_13775</name>
</gene>
<dbReference type="AlphaFoldDB" id="A0A2W1MWW5"/>
<dbReference type="EMBL" id="QKSB01000009">
    <property type="protein sequence ID" value="PZE16377.1"/>
    <property type="molecule type" value="Genomic_DNA"/>
</dbReference>
<feature type="domain" description="SbsA Ig-like" evidence="2">
    <location>
        <begin position="36"/>
        <end position="129"/>
    </location>
</feature>
<evidence type="ECO:0000313" key="4">
    <source>
        <dbReference type="Proteomes" id="UP000249248"/>
    </source>
</evidence>